<evidence type="ECO:0000313" key="2">
    <source>
        <dbReference type="Proteomes" id="UP000251213"/>
    </source>
</evidence>
<dbReference type="Proteomes" id="UP000251213">
    <property type="component" value="Unassembled WGS sequence"/>
</dbReference>
<comment type="caution">
    <text evidence="1">The sequence shown here is derived from an EMBL/GenBank/DDBJ whole genome shotgun (WGS) entry which is preliminary data.</text>
</comment>
<sequence>MGRGDDTPLNLGVVQNGNGLRTLTTQEFHRLQPWECQITVLGETLGYPPKAVSFYVNHWVNLQKDQDQERVNYATHHVGLKYCGINCSSSIVDFTDNIKWFWDTYEQPIAIWVVVDMLKYDMGADFRIPYRDGQELYNVEKTVKSILLQNEMVIRKDIVVASINI</sequence>
<proteinExistence type="predicted"/>
<keyword evidence="2" id="KW-1185">Reference proteome</keyword>
<dbReference type="OrthoDB" id="2990732at2"/>
<reference evidence="1 2" key="1">
    <citation type="submission" date="2018-06" db="EMBL/GenBank/DDBJ databases">
        <title>Thermoflavimicrobium daqus sp. nov., a thermophilic microbe isolated from Moutai-flavour Daqu.</title>
        <authorList>
            <person name="Wang X."/>
            <person name="Zhou H."/>
        </authorList>
    </citation>
    <scope>NUCLEOTIDE SEQUENCE [LARGE SCALE GENOMIC DNA]</scope>
    <source>
        <strain evidence="1 2">FBKL4.011</strain>
    </source>
</reference>
<dbReference type="EMBL" id="QJKK01000009">
    <property type="protein sequence ID" value="RAL22562.1"/>
    <property type="molecule type" value="Genomic_DNA"/>
</dbReference>
<accession>A0A364K2B8</accession>
<dbReference type="AlphaFoldDB" id="A0A364K2B8"/>
<organism evidence="1 2">
    <name type="scientific">Thermoflavimicrobium daqui</name>
    <dbReference type="NCBI Taxonomy" id="2137476"/>
    <lineage>
        <taxon>Bacteria</taxon>
        <taxon>Bacillati</taxon>
        <taxon>Bacillota</taxon>
        <taxon>Bacilli</taxon>
        <taxon>Bacillales</taxon>
        <taxon>Thermoactinomycetaceae</taxon>
        <taxon>Thermoflavimicrobium</taxon>
    </lineage>
</organism>
<dbReference type="RefSeq" id="WP_113659805.1">
    <property type="nucleotide sequence ID" value="NZ_KZ845671.1"/>
</dbReference>
<evidence type="ECO:0000313" key="1">
    <source>
        <dbReference type="EMBL" id="RAL22562.1"/>
    </source>
</evidence>
<reference evidence="1 2" key="2">
    <citation type="submission" date="2018-06" db="EMBL/GenBank/DDBJ databases">
        <authorList>
            <person name="Zhirakovskaya E."/>
        </authorList>
    </citation>
    <scope>NUCLEOTIDE SEQUENCE [LARGE SCALE GENOMIC DNA]</scope>
    <source>
        <strain evidence="1 2">FBKL4.011</strain>
    </source>
</reference>
<protein>
    <submittedName>
        <fullName evidence="1">Uncharacterized protein</fullName>
    </submittedName>
</protein>
<name>A0A364K2B8_9BACL</name>
<gene>
    <name evidence="1" type="ORF">DL897_14215</name>
</gene>